<reference evidence="11 12" key="1">
    <citation type="journal article" date="2013" name="BMC Genomics">
        <title>Reconstruction of the lipid metabolism for the microalga Monoraphidium neglectum from its genome sequence reveals characteristics suitable for biofuel production.</title>
        <authorList>
            <person name="Bogen C."/>
            <person name="Al-Dilaimi A."/>
            <person name="Albersmeier A."/>
            <person name="Wichmann J."/>
            <person name="Grundmann M."/>
            <person name="Rupp O."/>
            <person name="Lauersen K.J."/>
            <person name="Blifernez-Klassen O."/>
            <person name="Kalinowski J."/>
            <person name="Goesmann A."/>
            <person name="Mussgnug J.H."/>
            <person name="Kruse O."/>
        </authorList>
    </citation>
    <scope>NUCLEOTIDE SEQUENCE [LARGE SCALE GENOMIC DNA]</scope>
    <source>
        <strain evidence="11 12">SAG 48.87</strain>
    </source>
</reference>
<keyword evidence="12" id="KW-1185">Reference proteome</keyword>
<keyword evidence="7 9" id="KW-0472">Membrane</keyword>
<dbReference type="AlphaFoldDB" id="A0A0D2LSR9"/>
<feature type="transmembrane region" description="Helical" evidence="9">
    <location>
        <begin position="37"/>
        <end position="58"/>
    </location>
</feature>
<dbReference type="STRING" id="145388.A0A0D2LSR9"/>
<dbReference type="RefSeq" id="XP_013893669.1">
    <property type="nucleotide sequence ID" value="XM_014038215.1"/>
</dbReference>
<comment type="similarity">
    <text evidence="3">Belongs to the wax synthase family.</text>
</comment>
<evidence type="ECO:0000256" key="9">
    <source>
        <dbReference type="SAM" id="Phobius"/>
    </source>
</evidence>
<feature type="compositionally biased region" description="Low complexity" evidence="8">
    <location>
        <begin position="151"/>
        <end position="167"/>
    </location>
</feature>
<comment type="pathway">
    <text evidence="2">Secondary metabolite biosynthesis.</text>
</comment>
<dbReference type="PANTHER" id="PTHR31595">
    <property type="entry name" value="LONG-CHAIN-ALCOHOL O-FATTY-ACYLTRANSFERASE 3-RELATED"/>
    <property type="match status" value="1"/>
</dbReference>
<dbReference type="InterPro" id="IPR044851">
    <property type="entry name" value="Wax_synthase"/>
</dbReference>
<comment type="subcellular location">
    <subcellularLocation>
        <location evidence="1">Membrane</location>
        <topology evidence="1">Multi-pass membrane protein</topology>
    </subcellularLocation>
</comment>
<feature type="region of interest" description="Disordered" evidence="8">
    <location>
        <begin position="192"/>
        <end position="218"/>
    </location>
</feature>
<feature type="transmembrane region" description="Helical" evidence="9">
    <location>
        <begin position="64"/>
        <end position="85"/>
    </location>
</feature>
<dbReference type="EMBL" id="KK103968">
    <property type="protein sequence ID" value="KIY94649.1"/>
    <property type="molecule type" value="Genomic_DNA"/>
</dbReference>
<feature type="region of interest" description="Disordered" evidence="8">
    <location>
        <begin position="151"/>
        <end position="176"/>
    </location>
</feature>
<feature type="transmembrane region" description="Helical" evidence="9">
    <location>
        <begin position="281"/>
        <end position="305"/>
    </location>
</feature>
<keyword evidence="6 9" id="KW-1133">Transmembrane helix</keyword>
<evidence type="ECO:0000313" key="11">
    <source>
        <dbReference type="EMBL" id="KIY94649.1"/>
    </source>
</evidence>
<dbReference type="GeneID" id="25730762"/>
<evidence type="ECO:0000256" key="5">
    <source>
        <dbReference type="ARBA" id="ARBA00022692"/>
    </source>
</evidence>
<evidence type="ECO:0000256" key="2">
    <source>
        <dbReference type="ARBA" id="ARBA00005179"/>
    </source>
</evidence>
<keyword evidence="5 9" id="KW-0812">Transmembrane</keyword>
<keyword evidence="4" id="KW-0808">Transferase</keyword>
<organism evidence="11 12">
    <name type="scientific">Monoraphidium neglectum</name>
    <dbReference type="NCBI Taxonomy" id="145388"/>
    <lineage>
        <taxon>Eukaryota</taxon>
        <taxon>Viridiplantae</taxon>
        <taxon>Chlorophyta</taxon>
        <taxon>core chlorophytes</taxon>
        <taxon>Chlorophyceae</taxon>
        <taxon>CS clade</taxon>
        <taxon>Sphaeropleales</taxon>
        <taxon>Selenastraceae</taxon>
        <taxon>Monoraphidium</taxon>
    </lineage>
</organism>
<name>A0A0D2LSR9_9CHLO</name>
<accession>A0A0D2LSR9</accession>
<evidence type="ECO:0000256" key="1">
    <source>
        <dbReference type="ARBA" id="ARBA00004141"/>
    </source>
</evidence>
<evidence type="ECO:0000256" key="6">
    <source>
        <dbReference type="ARBA" id="ARBA00022989"/>
    </source>
</evidence>
<gene>
    <name evidence="11" type="ORF">MNEG_13312</name>
</gene>
<evidence type="ECO:0000313" key="12">
    <source>
        <dbReference type="Proteomes" id="UP000054498"/>
    </source>
</evidence>
<feature type="transmembrane region" description="Helical" evidence="9">
    <location>
        <begin position="12"/>
        <end position="30"/>
    </location>
</feature>
<evidence type="ECO:0000256" key="3">
    <source>
        <dbReference type="ARBA" id="ARBA00007282"/>
    </source>
</evidence>
<evidence type="ECO:0000256" key="4">
    <source>
        <dbReference type="ARBA" id="ARBA00022679"/>
    </source>
</evidence>
<evidence type="ECO:0000256" key="7">
    <source>
        <dbReference type="ARBA" id="ARBA00023136"/>
    </source>
</evidence>
<dbReference type="OrthoDB" id="1077582at2759"/>
<dbReference type="GO" id="GO:0006629">
    <property type="term" value="P:lipid metabolic process"/>
    <property type="evidence" value="ECO:0007669"/>
    <property type="project" value="InterPro"/>
</dbReference>
<dbReference type="KEGG" id="mng:MNEG_13312"/>
<dbReference type="GO" id="GO:0016020">
    <property type="term" value="C:membrane"/>
    <property type="evidence" value="ECO:0007669"/>
    <property type="project" value="UniProtKB-SubCell"/>
</dbReference>
<sequence length="520" mass="53984">MQALSHDLVAQVAASAYSAACVVAFSLALLRLRPPALRTAACLAASAALCLGQPLIYASPTQPAAIGLASLCAMTTWSLWGLLLLPRRQLPQSIMGIFWACFMDGMDGCRAVHARRLARRQTAAHAADPATHAPHADAAAAASAASACPVPSAPSDEGAGAGATAAAEVGPKQRSRGRQLVHVEALPAGTSCPVQHAEHGDGSLPPTPAADSADTGGSDTPAPALLPAAWTLCRLVITYDVGFAALCCGGLFGCMCSAAPLDTLLSAPQRLGPLAQIFGPRAAYVAWALAAGTLLPLQMGIAYALTRLALIAAARWGAPLLTPAKRRELADLARQLPPEVFDTPLASLSISEFWAERWHQFLRHHFQAGLGHRIVDAAARPAIDRLLPPGAAVPAARRAALAVAGTAVAFTMSGLMHEYLSWAAWGEVSGRYMAFFGLHGLAVVAEGLGTRLAPKLAARVPTLLRRAYVVGFAAAVSPLFVETYRRHGYFGACAYHPLLAPVTATLLRRGGWCAAGCGLA</sequence>
<dbReference type="GO" id="GO:0008374">
    <property type="term" value="F:O-acyltransferase activity"/>
    <property type="evidence" value="ECO:0007669"/>
    <property type="project" value="InterPro"/>
</dbReference>
<dbReference type="Pfam" id="PF13813">
    <property type="entry name" value="MBOAT_2"/>
    <property type="match status" value="1"/>
</dbReference>
<dbReference type="InterPro" id="IPR032805">
    <property type="entry name" value="Wax_synthase_dom"/>
</dbReference>
<dbReference type="Proteomes" id="UP000054498">
    <property type="component" value="Unassembled WGS sequence"/>
</dbReference>
<evidence type="ECO:0000256" key="8">
    <source>
        <dbReference type="SAM" id="MobiDB-lite"/>
    </source>
</evidence>
<feature type="transmembrane region" description="Helical" evidence="9">
    <location>
        <begin position="241"/>
        <end position="261"/>
    </location>
</feature>
<protein>
    <recommendedName>
        <fullName evidence="10">Wax synthase domain-containing protein</fullName>
    </recommendedName>
</protein>
<dbReference type="PANTHER" id="PTHR31595:SF57">
    <property type="entry name" value="OS04G0481900 PROTEIN"/>
    <property type="match status" value="1"/>
</dbReference>
<feature type="domain" description="Wax synthase" evidence="10">
    <location>
        <begin position="338"/>
        <end position="436"/>
    </location>
</feature>
<proteinExistence type="inferred from homology"/>
<evidence type="ECO:0000259" key="10">
    <source>
        <dbReference type="Pfam" id="PF13813"/>
    </source>
</evidence>